<reference evidence="2" key="1">
    <citation type="submission" date="2021-02" db="EMBL/GenBank/DDBJ databases">
        <authorList>
            <person name="Palmer J.M."/>
        </authorList>
    </citation>
    <scope>NUCLEOTIDE SEQUENCE</scope>
    <source>
        <strain evidence="2">SCRP734</strain>
    </source>
</reference>
<evidence type="ECO:0000259" key="1">
    <source>
        <dbReference type="Pfam" id="PF26605"/>
    </source>
</evidence>
<evidence type="ECO:0000313" key="3">
    <source>
        <dbReference type="Proteomes" id="UP000694044"/>
    </source>
</evidence>
<gene>
    <name evidence="2" type="ORF">PHYPSEUDO_009121</name>
</gene>
<dbReference type="OrthoDB" id="124241at2759"/>
<dbReference type="Pfam" id="PF26605">
    <property type="entry name" value="WLGC"/>
    <property type="match status" value="1"/>
</dbReference>
<comment type="caution">
    <text evidence="2">The sequence shown here is derived from an EMBL/GenBank/DDBJ whole genome shotgun (WGS) entry which is preliminary data.</text>
</comment>
<organism evidence="2 3">
    <name type="scientific">Phytophthora pseudosyringae</name>
    <dbReference type="NCBI Taxonomy" id="221518"/>
    <lineage>
        <taxon>Eukaryota</taxon>
        <taxon>Sar</taxon>
        <taxon>Stramenopiles</taxon>
        <taxon>Oomycota</taxon>
        <taxon>Peronosporomycetes</taxon>
        <taxon>Peronosporales</taxon>
        <taxon>Peronosporaceae</taxon>
        <taxon>Phytophthora</taxon>
    </lineage>
</organism>
<dbReference type="EMBL" id="JAGDFM010000376">
    <property type="protein sequence ID" value="KAG7379055.1"/>
    <property type="molecule type" value="Genomic_DNA"/>
</dbReference>
<protein>
    <recommendedName>
        <fullName evidence="1">WLGC domain-containing protein</fullName>
    </recommendedName>
</protein>
<accession>A0A8T1VD98</accession>
<sequence>MTSTVENLAASGDLKVLQLLNRNLEIAVLHWSQSWANSFRPLEILALQGRKGETNIVSMPFDLFKDMNSLASIRLGVHQHLAELPSFEGLQNLESMSLAVLSSVTLLPSLQPLGDLGRLELVAMTSLRALPDVTSNTQLVHMVVTRAPVCCNGFLGVCSASSLMCSSMSDGRCIQEVDGPSAESQAQAEACNGVMCQFEHNGTTSSEICYNDYLQVIAFSISPALQDARKQEILQGVGTPCNAVEEAWLGCG</sequence>
<keyword evidence="3" id="KW-1185">Reference proteome</keyword>
<proteinExistence type="predicted"/>
<name>A0A8T1VD98_9STRA</name>
<feature type="domain" description="WLGC" evidence="1">
    <location>
        <begin position="187"/>
        <end position="251"/>
    </location>
</feature>
<evidence type="ECO:0000313" key="2">
    <source>
        <dbReference type="EMBL" id="KAG7379055.1"/>
    </source>
</evidence>
<dbReference type="AlphaFoldDB" id="A0A8T1VD98"/>
<dbReference type="InterPro" id="IPR058256">
    <property type="entry name" value="WLGC"/>
</dbReference>
<dbReference type="Proteomes" id="UP000694044">
    <property type="component" value="Unassembled WGS sequence"/>
</dbReference>